<gene>
    <name evidence="2" type="ORF">SSPO_087220</name>
</gene>
<dbReference type="Proteomes" id="UP000463951">
    <property type="component" value="Chromosome"/>
</dbReference>
<proteinExistence type="predicted"/>
<protein>
    <submittedName>
        <fullName evidence="2">Uncharacterized protein</fullName>
    </submittedName>
</protein>
<evidence type="ECO:0000256" key="1">
    <source>
        <dbReference type="SAM" id="MobiDB-lite"/>
    </source>
</evidence>
<feature type="region of interest" description="Disordered" evidence="1">
    <location>
        <begin position="72"/>
        <end position="93"/>
    </location>
</feature>
<dbReference type="AlphaFoldDB" id="A0A499UVL6"/>
<organism evidence="2 3">
    <name type="scientific">Streptomyces antimycoticus</name>
    <dbReference type="NCBI Taxonomy" id="68175"/>
    <lineage>
        <taxon>Bacteria</taxon>
        <taxon>Bacillati</taxon>
        <taxon>Actinomycetota</taxon>
        <taxon>Actinomycetes</taxon>
        <taxon>Kitasatosporales</taxon>
        <taxon>Streptomycetaceae</taxon>
        <taxon>Streptomyces</taxon>
        <taxon>Streptomyces violaceusniger group</taxon>
    </lineage>
</organism>
<sequence length="93" mass="9499">MRAQGEGRPGGGSLFGVGEFSDHFGVAPLREASASEAAAAKIREECQEIRSAEQMGAVLGRHFFACAIGPGAEGAASGDASRCRPPVVIARPT</sequence>
<evidence type="ECO:0000313" key="2">
    <source>
        <dbReference type="EMBL" id="BBJ46004.1"/>
    </source>
</evidence>
<evidence type="ECO:0000313" key="3">
    <source>
        <dbReference type="Proteomes" id="UP000463951"/>
    </source>
</evidence>
<name>A0A499UVL6_9ACTN</name>
<accession>A0A499UVL6</accession>
<reference evidence="2 3" key="1">
    <citation type="journal article" date="2020" name="Int. J. Syst. Evol. Microbiol.">
        <title>Reclassification of Streptomyces castelarensis and Streptomyces sporoclivatus as later heterotypic synonyms of Streptomyces antimycoticus.</title>
        <authorList>
            <person name="Komaki H."/>
            <person name="Tamura T."/>
        </authorList>
    </citation>
    <scope>NUCLEOTIDE SEQUENCE [LARGE SCALE GENOMIC DNA]</scope>
    <source>
        <strain evidence="2 3">NBRC 100767</strain>
    </source>
</reference>
<dbReference type="EMBL" id="AP019620">
    <property type="protein sequence ID" value="BBJ46004.1"/>
    <property type="molecule type" value="Genomic_DNA"/>
</dbReference>